<comment type="caution">
    <text evidence="1">The sequence shown here is derived from an EMBL/GenBank/DDBJ whole genome shotgun (WGS) entry which is preliminary data.</text>
</comment>
<reference evidence="1 2" key="1">
    <citation type="journal article" date="2016" name="Sci. Rep.">
        <title>Draft genome sequencing and secretome analysis of fungal phytopathogen Ascochyta rabiei provides insight into the necrotrophic effector repertoire.</title>
        <authorList>
            <person name="Verma S."/>
            <person name="Gazara R.K."/>
            <person name="Nizam S."/>
            <person name="Parween S."/>
            <person name="Chattopadhyay D."/>
            <person name="Verma P.K."/>
        </authorList>
    </citation>
    <scope>NUCLEOTIDE SEQUENCE [LARGE SCALE GENOMIC DNA]</scope>
    <source>
        <strain evidence="1 2">ArDII</strain>
    </source>
</reference>
<dbReference type="STRING" id="5454.A0A163EYH6"/>
<accession>A0A163EYH6</accession>
<gene>
    <name evidence="1" type="ORF">ST47_g4929</name>
</gene>
<evidence type="ECO:0000313" key="1">
    <source>
        <dbReference type="EMBL" id="KZM24018.1"/>
    </source>
</evidence>
<dbReference type="AlphaFoldDB" id="A0A163EYH6"/>
<protein>
    <submittedName>
        <fullName evidence="1">DNA binding</fullName>
    </submittedName>
</protein>
<dbReference type="EMBL" id="JYNV01000179">
    <property type="protein sequence ID" value="KZM24018.1"/>
    <property type="molecule type" value="Genomic_DNA"/>
</dbReference>
<organism evidence="1 2">
    <name type="scientific">Didymella rabiei</name>
    <name type="common">Chickpea ascochyta blight fungus</name>
    <name type="synonym">Mycosphaerella rabiei</name>
    <dbReference type="NCBI Taxonomy" id="5454"/>
    <lineage>
        <taxon>Eukaryota</taxon>
        <taxon>Fungi</taxon>
        <taxon>Dikarya</taxon>
        <taxon>Ascomycota</taxon>
        <taxon>Pezizomycotina</taxon>
        <taxon>Dothideomycetes</taxon>
        <taxon>Pleosporomycetidae</taxon>
        <taxon>Pleosporales</taxon>
        <taxon>Pleosporineae</taxon>
        <taxon>Didymellaceae</taxon>
        <taxon>Ascochyta</taxon>
    </lineage>
</organism>
<evidence type="ECO:0000313" key="2">
    <source>
        <dbReference type="Proteomes" id="UP000076837"/>
    </source>
</evidence>
<dbReference type="Proteomes" id="UP000076837">
    <property type="component" value="Unassembled WGS sequence"/>
</dbReference>
<name>A0A163EYH6_DIDRA</name>
<proteinExistence type="predicted"/>
<sequence length="169" mass="18312">MELLTACYTSAAQVIQLYADLMDKGAIMWTRSYFQVIFTTALTVAHCISLGVLTNGSHDTQSQNEAVGTIARRGRILSHFKDQMPDAGSFAVVFDFLKEMCIKSIVGNSASTLNNQDDSGRVSSNTLVGFPPQNSGDLFGIRPYMEAVSSGFGVNIYGADFGWTDDLTT</sequence>
<keyword evidence="2" id="KW-1185">Reference proteome</keyword>